<dbReference type="InterPro" id="IPR035969">
    <property type="entry name" value="Rab-GAP_TBC_sf"/>
</dbReference>
<feature type="compositionally biased region" description="Basic and acidic residues" evidence="1">
    <location>
        <begin position="278"/>
        <end position="289"/>
    </location>
</feature>
<sequence length="1203" mass="129658">MTQRRILPFALLSTRSHNHDALSPLHVSKASYCPTTRLQPSSSMDGNATNNAALKPSLSEADIAPAVSRQRSTIRAAKPHTFKRASDTTLTSPSSTSSAKSISPSVDPDVKDGTLTSFPPLPPSAENSPRGAPAPRSIPTLGGAPFASPTLKTASSKLSRETTPPAAARPVPAALEGLFEPSGSDEQTRRDALFDDQTPKHARNVPGTLHHQGTAHIEHLIARVGAVQLVKQLSEDLAQRDAQITMVQRRAEDRERLLRKMLRDCEVSNLDIEERLREGERERKARDESSGPLDVHAADREQKLNDVVSDQMVEALENDIGSGYDTESRAGTRRGSVQSGHTSVNGNGDAKRGASTVKGGWKSYFKYGSNGGTVRGTIAKPGESGTVRRRTDASAGDTSGTVRGRGDGMRPTPGDRTPSATASLQDHLRTSIKQAEDGADSASIKSSSSVASWAMKLVGGRPVGQVEVVKSHNARAKAASISGDTRKTDNTIAEVIPRTKSRNDTPDTSNKGAGNHVRGGSFATQLRNTAAASLPFPNSPPDADDTGISNLGPVEMETILPDDIRPPTLAENPAASGYLTDRFGFIYDQRRRKRQNEAAAVVRQRHGSMNVETLDSAARSLNVLPDVDDAISINSKASEISFPSRPDSPVSANDADGQKGWSDYLNIFSTKGELLSHTPAAAPITSITTGDDDLDSGISKLPTLMLPKRGSETGMSSITAPATNHVVSGNAEMALPSIASQLDVPKEPQPDPVQALLSQLTDVHDKLQRERTGKWNDFLRRVRAERSRTGDVSAGRDRRAKSIATMPETFLGDGEIIGVAGLGNKGKVGRAKWNEFRALVLAGIPVAFRAKIWAECSGASELRQPGYYEELVNSADKHDPSVAQQIQMDIHRTLTDNIFFRAGQGVAKLNEVLLAYARRNPEVGYCQGMNLIAANLLLIMPAAEDAFWVLCSMIESILPAKYFDNSLLTSRADQVVLRGYVSELLPLLSAHLESLNIDLEAFTFQWFLSVFTDCLSAEALFRVWDVVLCINDGATFLFQVALALLKLNEKQLLASPGPAEVYAYISQHMTDHAISIDGLIRASEGLRRVVRREDVIRRRGEAVERELEAIRARDALRKGKGKARAEALAAFPLDDTPPESADEQAEAEPAADSQGSTAASTPSGGFRSRRPSLGSEDDHEGDVYGELTIRTPMPMDEEASWMA</sequence>
<dbReference type="SMART" id="SM00164">
    <property type="entry name" value="TBC"/>
    <property type="match status" value="1"/>
</dbReference>
<keyword evidence="4" id="KW-1185">Reference proteome</keyword>
<dbReference type="Gene3D" id="1.10.472.80">
    <property type="entry name" value="Ypt/Rab-GAP domain of gyp1p, domain 3"/>
    <property type="match status" value="1"/>
</dbReference>
<feature type="compositionally biased region" description="Low complexity" evidence="1">
    <location>
        <begin position="87"/>
        <end position="105"/>
    </location>
</feature>
<feature type="region of interest" description="Disordered" evidence="1">
    <location>
        <begin position="36"/>
        <end position="171"/>
    </location>
</feature>
<feature type="region of interest" description="Disordered" evidence="1">
    <location>
        <begin position="497"/>
        <end position="520"/>
    </location>
</feature>
<feature type="region of interest" description="Disordered" evidence="1">
    <location>
        <begin position="320"/>
        <end position="356"/>
    </location>
</feature>
<dbReference type="PROSITE" id="PS50086">
    <property type="entry name" value="TBC_RABGAP"/>
    <property type="match status" value="1"/>
</dbReference>
<dbReference type="SUPFAM" id="SSF47923">
    <property type="entry name" value="Ypt/Rab-GAP domain of gyp1p"/>
    <property type="match status" value="2"/>
</dbReference>
<evidence type="ECO:0000313" key="4">
    <source>
        <dbReference type="Proteomes" id="UP000327013"/>
    </source>
</evidence>
<dbReference type="Pfam" id="PF00566">
    <property type="entry name" value="RabGAP-TBC"/>
    <property type="match status" value="1"/>
</dbReference>
<feature type="compositionally biased region" description="Acidic residues" evidence="1">
    <location>
        <begin position="1136"/>
        <end position="1146"/>
    </location>
</feature>
<gene>
    <name evidence="3" type="ORF">FH972_022392</name>
</gene>
<dbReference type="GO" id="GO:0031267">
    <property type="term" value="F:small GTPase binding"/>
    <property type="evidence" value="ECO:0007669"/>
    <property type="project" value="TreeGrafter"/>
</dbReference>
<proteinExistence type="predicted"/>
<dbReference type="InterPro" id="IPR050302">
    <property type="entry name" value="Rab_GAP_TBC_domain"/>
</dbReference>
<dbReference type="PANTHER" id="PTHR47219:SF20">
    <property type="entry name" value="TBC1 DOMAIN FAMILY MEMBER 2B"/>
    <property type="match status" value="1"/>
</dbReference>
<dbReference type="GO" id="GO:0005096">
    <property type="term" value="F:GTPase activator activity"/>
    <property type="evidence" value="ECO:0007669"/>
    <property type="project" value="TreeGrafter"/>
</dbReference>
<evidence type="ECO:0000313" key="3">
    <source>
        <dbReference type="EMBL" id="KAB8342794.1"/>
    </source>
</evidence>
<reference evidence="3 4" key="1">
    <citation type="submission" date="2019-06" db="EMBL/GenBank/DDBJ databases">
        <title>A chromosomal-level reference genome of Carpinus fangiana (Coryloideae, Betulaceae).</title>
        <authorList>
            <person name="Yang X."/>
            <person name="Wang Z."/>
            <person name="Zhang L."/>
            <person name="Hao G."/>
            <person name="Liu J."/>
            <person name="Yang Y."/>
        </authorList>
    </citation>
    <scope>NUCLEOTIDE SEQUENCE [LARGE SCALE GENOMIC DNA]</scope>
    <source>
        <strain evidence="3">Cfa_2016G</strain>
        <tissue evidence="3">Leaf</tissue>
    </source>
</reference>
<dbReference type="InterPro" id="IPR000195">
    <property type="entry name" value="Rab-GAP-TBC_dom"/>
</dbReference>
<feature type="compositionally biased region" description="Polar residues" evidence="1">
    <location>
        <begin position="335"/>
        <end position="346"/>
    </location>
</feature>
<feature type="region of interest" description="Disordered" evidence="1">
    <location>
        <begin position="278"/>
        <end position="299"/>
    </location>
</feature>
<accession>A0A5N6KS46</accession>
<dbReference type="PANTHER" id="PTHR47219">
    <property type="entry name" value="RAB GTPASE-ACTIVATING PROTEIN 1-LIKE"/>
    <property type="match status" value="1"/>
</dbReference>
<dbReference type="FunFam" id="1.10.472.80:FF:000046">
    <property type="entry name" value="TBC domain-containing protein"/>
    <property type="match status" value="1"/>
</dbReference>
<protein>
    <recommendedName>
        <fullName evidence="2">Rab-GAP TBC domain-containing protein</fullName>
    </recommendedName>
</protein>
<dbReference type="Proteomes" id="UP000327013">
    <property type="component" value="Unassembled WGS sequence"/>
</dbReference>
<dbReference type="OrthoDB" id="294251at2759"/>
<feature type="domain" description="Rab-GAP TBC" evidence="2">
    <location>
        <begin position="843"/>
        <end position="1031"/>
    </location>
</feature>
<evidence type="ECO:0000256" key="1">
    <source>
        <dbReference type="SAM" id="MobiDB-lite"/>
    </source>
</evidence>
<feature type="region of interest" description="Disordered" evidence="1">
    <location>
        <begin position="376"/>
        <end position="423"/>
    </location>
</feature>
<name>A0A5N6KS46_9ROSI</name>
<evidence type="ECO:0000259" key="2">
    <source>
        <dbReference type="PROSITE" id="PS50086"/>
    </source>
</evidence>
<dbReference type="EMBL" id="VIBQ01000012">
    <property type="protein sequence ID" value="KAB8342794.1"/>
    <property type="molecule type" value="Genomic_DNA"/>
</dbReference>
<feature type="compositionally biased region" description="Polar residues" evidence="1">
    <location>
        <begin position="36"/>
        <end position="52"/>
    </location>
</feature>
<comment type="caution">
    <text evidence="3">The sequence shown here is derived from an EMBL/GenBank/DDBJ whole genome shotgun (WGS) entry which is preliminary data.</text>
</comment>
<dbReference type="AlphaFoldDB" id="A0A5N6KS46"/>
<feature type="region of interest" description="Disordered" evidence="1">
    <location>
        <begin position="1129"/>
        <end position="1203"/>
    </location>
</feature>
<organism evidence="3 4">
    <name type="scientific">Carpinus fangiana</name>
    <dbReference type="NCBI Taxonomy" id="176857"/>
    <lineage>
        <taxon>Eukaryota</taxon>
        <taxon>Viridiplantae</taxon>
        <taxon>Streptophyta</taxon>
        <taxon>Embryophyta</taxon>
        <taxon>Tracheophyta</taxon>
        <taxon>Spermatophyta</taxon>
        <taxon>Magnoliopsida</taxon>
        <taxon>eudicotyledons</taxon>
        <taxon>Gunneridae</taxon>
        <taxon>Pentapetalae</taxon>
        <taxon>rosids</taxon>
        <taxon>fabids</taxon>
        <taxon>Fagales</taxon>
        <taxon>Betulaceae</taxon>
        <taxon>Carpinus</taxon>
    </lineage>
</organism>
<dbReference type="Gene3D" id="1.10.8.270">
    <property type="entry name" value="putative rabgap domain of human tbc1 domain family member 14 like domains"/>
    <property type="match status" value="1"/>
</dbReference>
<dbReference type="FunFam" id="1.10.8.270:FF:000026">
    <property type="entry name" value="TBC (Tre-2/Bub2/Cdc16) domain family"/>
    <property type="match status" value="1"/>
</dbReference>